<feature type="transmembrane region" description="Helical" evidence="1">
    <location>
        <begin position="12"/>
        <end position="30"/>
    </location>
</feature>
<feature type="transmembrane region" description="Helical" evidence="1">
    <location>
        <begin position="111"/>
        <end position="133"/>
    </location>
</feature>
<accession>A0A1G9L933</accession>
<sequence length="156" mass="16428">MQKPHSVTNAALLWTTAVVAGVIEALFVVSEMNRDGGIDSGTWTALAVRGGIYLAVMVLILIFASGRRWARWALAGLLSVIGLASLVVEPARLLMDGTPFIEAFGGDGDLMMGIFVARMSHIAAVLLATAVMFSPSANAYFRRPALKDAAPEPVGA</sequence>
<organism evidence="2 3">
    <name type="scientific">Glycomyces sambucus</name>
    <dbReference type="NCBI Taxonomy" id="380244"/>
    <lineage>
        <taxon>Bacteria</taxon>
        <taxon>Bacillati</taxon>
        <taxon>Actinomycetota</taxon>
        <taxon>Actinomycetes</taxon>
        <taxon>Glycomycetales</taxon>
        <taxon>Glycomycetaceae</taxon>
        <taxon>Glycomyces</taxon>
    </lineage>
</organism>
<evidence type="ECO:0000313" key="2">
    <source>
        <dbReference type="EMBL" id="SDL58065.1"/>
    </source>
</evidence>
<keyword evidence="3" id="KW-1185">Reference proteome</keyword>
<name>A0A1G9L933_9ACTN</name>
<dbReference type="AlphaFoldDB" id="A0A1G9L933"/>
<dbReference type="STRING" id="380244.SAMN05216298_4350"/>
<reference evidence="3" key="1">
    <citation type="submission" date="2016-10" db="EMBL/GenBank/DDBJ databases">
        <authorList>
            <person name="Varghese N."/>
            <person name="Submissions S."/>
        </authorList>
    </citation>
    <scope>NUCLEOTIDE SEQUENCE [LARGE SCALE GENOMIC DNA]</scope>
    <source>
        <strain evidence="3">CGMCC 4.3147</strain>
    </source>
</reference>
<evidence type="ECO:0000256" key="1">
    <source>
        <dbReference type="SAM" id="Phobius"/>
    </source>
</evidence>
<evidence type="ECO:0000313" key="3">
    <source>
        <dbReference type="Proteomes" id="UP000198662"/>
    </source>
</evidence>
<feature type="transmembrane region" description="Helical" evidence="1">
    <location>
        <begin position="72"/>
        <end position="91"/>
    </location>
</feature>
<dbReference type="Proteomes" id="UP000198662">
    <property type="component" value="Unassembled WGS sequence"/>
</dbReference>
<dbReference type="OrthoDB" id="4476959at2"/>
<keyword evidence="1" id="KW-0472">Membrane</keyword>
<dbReference type="EMBL" id="FNGF01000007">
    <property type="protein sequence ID" value="SDL58065.1"/>
    <property type="molecule type" value="Genomic_DNA"/>
</dbReference>
<gene>
    <name evidence="2" type="ORF">SAMN05216298_4350</name>
</gene>
<dbReference type="RefSeq" id="WP_091053562.1">
    <property type="nucleotide sequence ID" value="NZ_FNGF01000007.1"/>
</dbReference>
<keyword evidence="1" id="KW-1133">Transmembrane helix</keyword>
<feature type="transmembrane region" description="Helical" evidence="1">
    <location>
        <begin position="42"/>
        <end position="65"/>
    </location>
</feature>
<keyword evidence="1" id="KW-0812">Transmembrane</keyword>
<protein>
    <submittedName>
        <fullName evidence="2">Uncharacterized protein</fullName>
    </submittedName>
</protein>
<proteinExistence type="predicted"/>